<protein>
    <submittedName>
        <fullName evidence="2">DUF2812 domain-containing protein</fullName>
    </submittedName>
</protein>
<feature type="transmembrane region" description="Helical" evidence="1">
    <location>
        <begin position="119"/>
        <end position="139"/>
    </location>
</feature>
<dbReference type="InterPro" id="IPR021359">
    <property type="entry name" value="DUF2812"/>
</dbReference>
<feature type="transmembrane region" description="Helical" evidence="1">
    <location>
        <begin position="191"/>
        <end position="210"/>
    </location>
</feature>
<feature type="transmembrane region" description="Helical" evidence="1">
    <location>
        <begin position="216"/>
        <end position="235"/>
    </location>
</feature>
<name>A0ABS6EHS6_9CLOT</name>
<organism evidence="2 3">
    <name type="scientific">Clostridium mobile</name>
    <dbReference type="NCBI Taxonomy" id="2841512"/>
    <lineage>
        <taxon>Bacteria</taxon>
        <taxon>Bacillati</taxon>
        <taxon>Bacillota</taxon>
        <taxon>Clostridia</taxon>
        <taxon>Eubacteriales</taxon>
        <taxon>Clostridiaceae</taxon>
        <taxon>Clostridium</taxon>
    </lineage>
</organism>
<evidence type="ECO:0000256" key="1">
    <source>
        <dbReference type="SAM" id="Phobius"/>
    </source>
</evidence>
<keyword evidence="3" id="KW-1185">Reference proteome</keyword>
<keyword evidence="1" id="KW-0812">Transmembrane</keyword>
<reference evidence="2 3" key="1">
    <citation type="submission" date="2021-06" db="EMBL/GenBank/DDBJ databases">
        <authorList>
            <person name="Sun Q."/>
            <person name="Li D."/>
        </authorList>
    </citation>
    <scope>NUCLEOTIDE SEQUENCE [LARGE SCALE GENOMIC DNA]</scope>
    <source>
        <strain evidence="2 3">MSJ-11</strain>
    </source>
</reference>
<evidence type="ECO:0000313" key="3">
    <source>
        <dbReference type="Proteomes" id="UP000726170"/>
    </source>
</evidence>
<keyword evidence="1" id="KW-0472">Membrane</keyword>
<feature type="transmembrane region" description="Helical" evidence="1">
    <location>
        <begin position="145"/>
        <end position="167"/>
    </location>
</feature>
<comment type="caution">
    <text evidence="2">The sequence shown here is derived from an EMBL/GenBank/DDBJ whole genome shotgun (WGS) entry which is preliminary data.</text>
</comment>
<keyword evidence="1" id="KW-1133">Transmembrane helix</keyword>
<dbReference type="RefSeq" id="WP_216438742.1">
    <property type="nucleotide sequence ID" value="NZ_JAHLQF010000002.1"/>
</dbReference>
<accession>A0ABS6EHS6</accession>
<proteinExistence type="predicted"/>
<dbReference type="EMBL" id="JAHLQF010000002">
    <property type="protein sequence ID" value="MBU5484256.1"/>
    <property type="molecule type" value="Genomic_DNA"/>
</dbReference>
<dbReference type="Proteomes" id="UP000726170">
    <property type="component" value="Unassembled WGS sequence"/>
</dbReference>
<evidence type="ECO:0000313" key="2">
    <source>
        <dbReference type="EMBL" id="MBU5484256.1"/>
    </source>
</evidence>
<gene>
    <name evidence="2" type="ORF">KQI86_07930</name>
</gene>
<dbReference type="Pfam" id="PF11193">
    <property type="entry name" value="DUF2812"/>
    <property type="match status" value="1"/>
</dbReference>
<sequence>MESKYVMISGFAFSEESDMEKLKKYASQGWILEDIAGGFFYKLKKDKPQDIVYTLDYQMEADEEYFTLFKEAGWELVISIGNQMHIFSAPAGTKPIYSDSQSEIDKYTSIRNGTRKGTVYSLIIGIVLICLLSVSIISIRPISLIILGLLMIDMVVFVFNFMPYLMYNFRIKQIKKYGKCNSEAIDNKSSWKLYAIAGVLWLAIGIWHLIGKLYFSAVFFIIFGAFFIFSSSAYFKKYKKSLSDD</sequence>